<keyword evidence="4" id="KW-0808">Transferase</keyword>
<dbReference type="InterPro" id="IPR008271">
    <property type="entry name" value="Ser/Thr_kinase_AS"/>
</dbReference>
<evidence type="ECO:0000256" key="12">
    <source>
        <dbReference type="SAM" id="MobiDB-lite"/>
    </source>
</evidence>
<sequence length="905" mass="100885">MGLSDYQVLKQIGKGSFGKVYLVLHKAKKRHFVLKSIPLNDAKEAATAKKEAEMLRRFDCPFIVKYFESFSERGMLFIIMEYCDDGDLNGYFQICKTNKQLIPEERIIDWFTQILIGLDVLHKAKVLHRDIKAQNIFLTKKNFVKLGDFGIARNLSSSRDMAHTLVGTPYYMSPELSQNKPYNHKSDVWALGCLLYEMTTFQHPFEAANYNQLVVKIAKGQYKPVPPQYSKSLGQLVDYKRPTTAEVLDLPIIRQRMQSLLNESIGRKPQSELPPLIHLVPKQPVSSLEAPPPEESNLEALKVALPQSAFNSAFVDSGAAQKALPPPAKGFVLPSPQFPTNKESSDKKDSIERVPTPGSTAAINQDLKTPAPTKDSQKKLTPLAPIPVLPSKGGAQPDKANPSSRRSQSPNPNITNASNASGHSSRPSSPRLKSPSTKQVGNKDRPSSSHRNQIAPSRNQAASPSQQVTSGSTKDSTKDNNKDHKAIIVQKKAEKQKSIQRTEEMLANLRNDIDRIDGPPKASDRSSKSNLPPISQSPAPNMGQGSSSQKPNTTAASTKTNSSITSPSKSPTPTSKPSQSSDKKKEPVKSGTKIKQASSTPSRPQTKDTSKEKEKTKEKEQEQDKQKQKEAEDRKKKNLEMFEKMAGQRDVVLDKHNPRAKQYQVLTGGKQAQAPQGAAPDVVKQWEKEHQAKQQQQAKDKDKEEQDKKAAWVDDKDVVKDEQKDPNKLNPLRSLDLVVEPQMEKIAVATIRLNKMKVELMQLEREEEEEEKKEEGEKQYEDALSVYVKMLKQPKSDVGGPVEPSTSAQSGAEGGFPVQNPSDEESHGKLVVRARRMRDELEQELGGKNFEALFEYVTKHPQQPDDKDKKKTEDEILKIVGDKKKVELAEKVRKLIVIEDSILPV</sequence>
<feature type="compositionally biased region" description="Basic and acidic residues" evidence="12">
    <location>
        <begin position="343"/>
        <end position="352"/>
    </location>
</feature>
<dbReference type="GO" id="GO:0004674">
    <property type="term" value="F:protein serine/threonine kinase activity"/>
    <property type="evidence" value="ECO:0007669"/>
    <property type="project" value="UniProtKB-KW"/>
</dbReference>
<name>A0A5J4WPY0_9EUKA</name>
<dbReference type="EC" id="2.7.11.1" evidence="2"/>
<feature type="compositionally biased region" description="Low complexity" evidence="12">
    <location>
        <begin position="424"/>
        <end position="436"/>
    </location>
</feature>
<dbReference type="InterPro" id="IPR017441">
    <property type="entry name" value="Protein_kinase_ATP_BS"/>
</dbReference>
<dbReference type="InterPro" id="IPR011009">
    <property type="entry name" value="Kinase-like_dom_sf"/>
</dbReference>
<keyword evidence="7 10" id="KW-0067">ATP-binding</keyword>
<feature type="compositionally biased region" description="Low complexity" evidence="12">
    <location>
        <begin position="401"/>
        <end position="413"/>
    </location>
</feature>
<feature type="compositionally biased region" description="Polar residues" evidence="12">
    <location>
        <begin position="414"/>
        <end position="423"/>
    </location>
</feature>
<dbReference type="FunFam" id="3.30.200.20:FF:000097">
    <property type="entry name" value="Probable serine/threonine-protein kinase nek1"/>
    <property type="match status" value="1"/>
</dbReference>
<feature type="binding site" evidence="10">
    <location>
        <position position="35"/>
    </location>
    <ligand>
        <name>ATP</name>
        <dbReference type="ChEBI" id="CHEBI:30616"/>
    </ligand>
</feature>
<dbReference type="PROSITE" id="PS50011">
    <property type="entry name" value="PROTEIN_KINASE_DOM"/>
    <property type="match status" value="1"/>
</dbReference>
<evidence type="ECO:0000256" key="4">
    <source>
        <dbReference type="ARBA" id="ARBA00022679"/>
    </source>
</evidence>
<feature type="compositionally biased region" description="Basic and acidic residues" evidence="12">
    <location>
        <begin position="511"/>
        <end position="527"/>
    </location>
</feature>
<proteinExistence type="inferred from homology"/>
<dbReference type="Pfam" id="PF00069">
    <property type="entry name" value="Pkinase"/>
    <property type="match status" value="1"/>
</dbReference>
<keyword evidence="6 14" id="KW-0418">Kinase</keyword>
<keyword evidence="11" id="KW-0175">Coiled coil</keyword>
<feature type="region of interest" description="Disordered" evidence="12">
    <location>
        <begin position="793"/>
        <end position="830"/>
    </location>
</feature>
<accession>A0A5J4WPY0</accession>
<reference evidence="14 15" key="1">
    <citation type="submission" date="2019-03" db="EMBL/GenBank/DDBJ databases">
        <title>Single cell metagenomics reveals metabolic interactions within the superorganism composed of flagellate Streblomastix strix and complex community of Bacteroidetes bacteria on its surface.</title>
        <authorList>
            <person name="Treitli S.C."/>
            <person name="Kolisko M."/>
            <person name="Husnik F."/>
            <person name="Keeling P."/>
            <person name="Hampl V."/>
        </authorList>
    </citation>
    <scope>NUCLEOTIDE SEQUENCE [LARGE SCALE GENOMIC DNA]</scope>
    <source>
        <strain evidence="14">ST1C</strain>
    </source>
</reference>
<evidence type="ECO:0000256" key="7">
    <source>
        <dbReference type="ARBA" id="ARBA00022840"/>
    </source>
</evidence>
<dbReference type="PANTHER" id="PTHR44899:SF3">
    <property type="entry name" value="SERINE_THREONINE-PROTEIN KINASE NEK1"/>
    <property type="match status" value="1"/>
</dbReference>
<protein>
    <recommendedName>
        <fullName evidence="2">non-specific serine/threonine protein kinase</fullName>
        <ecNumber evidence="2">2.7.11.1</ecNumber>
    </recommendedName>
</protein>
<evidence type="ECO:0000256" key="10">
    <source>
        <dbReference type="PROSITE-ProRule" id="PRU10141"/>
    </source>
</evidence>
<evidence type="ECO:0000256" key="5">
    <source>
        <dbReference type="ARBA" id="ARBA00022741"/>
    </source>
</evidence>
<feature type="compositionally biased region" description="Polar residues" evidence="12">
    <location>
        <begin position="449"/>
        <end position="474"/>
    </location>
</feature>
<dbReference type="EMBL" id="SNRW01001236">
    <property type="protein sequence ID" value="KAA6397197.1"/>
    <property type="molecule type" value="Genomic_DNA"/>
</dbReference>
<organism evidence="14 15">
    <name type="scientific">Streblomastix strix</name>
    <dbReference type="NCBI Taxonomy" id="222440"/>
    <lineage>
        <taxon>Eukaryota</taxon>
        <taxon>Metamonada</taxon>
        <taxon>Preaxostyla</taxon>
        <taxon>Oxymonadida</taxon>
        <taxon>Streblomastigidae</taxon>
        <taxon>Streblomastix</taxon>
    </lineage>
</organism>
<dbReference type="Proteomes" id="UP000324800">
    <property type="component" value="Unassembled WGS sequence"/>
</dbReference>
<keyword evidence="5 10" id="KW-0547">Nucleotide-binding</keyword>
<dbReference type="AlphaFoldDB" id="A0A5J4WPY0"/>
<comment type="catalytic activity">
    <reaction evidence="8">
        <text>L-threonyl-[protein] + ATP = O-phospho-L-threonyl-[protein] + ADP + H(+)</text>
        <dbReference type="Rhea" id="RHEA:46608"/>
        <dbReference type="Rhea" id="RHEA-COMP:11060"/>
        <dbReference type="Rhea" id="RHEA-COMP:11605"/>
        <dbReference type="ChEBI" id="CHEBI:15378"/>
        <dbReference type="ChEBI" id="CHEBI:30013"/>
        <dbReference type="ChEBI" id="CHEBI:30616"/>
        <dbReference type="ChEBI" id="CHEBI:61977"/>
        <dbReference type="ChEBI" id="CHEBI:456216"/>
        <dbReference type="EC" id="2.7.11.1"/>
    </reaction>
</comment>
<evidence type="ECO:0000256" key="3">
    <source>
        <dbReference type="ARBA" id="ARBA00022527"/>
    </source>
</evidence>
<evidence type="ECO:0000313" key="14">
    <source>
        <dbReference type="EMBL" id="KAA6397197.1"/>
    </source>
</evidence>
<evidence type="ECO:0000256" key="2">
    <source>
        <dbReference type="ARBA" id="ARBA00012513"/>
    </source>
</evidence>
<keyword evidence="3" id="KW-0723">Serine/threonine-protein kinase</keyword>
<feature type="compositionally biased region" description="Polar residues" evidence="12">
    <location>
        <begin position="528"/>
        <end position="551"/>
    </location>
</feature>
<comment type="similarity">
    <text evidence="1">Belongs to the protein kinase superfamily. NEK Ser/Thr protein kinase family. NIMA subfamily.</text>
</comment>
<dbReference type="PROSITE" id="PS00107">
    <property type="entry name" value="PROTEIN_KINASE_ATP"/>
    <property type="match status" value="1"/>
</dbReference>
<feature type="compositionally biased region" description="Polar residues" evidence="12">
    <location>
        <begin position="593"/>
        <end position="604"/>
    </location>
</feature>
<feature type="region of interest" description="Disordered" evidence="12">
    <location>
        <begin position="326"/>
        <end position="731"/>
    </location>
</feature>
<dbReference type="SUPFAM" id="SSF56112">
    <property type="entry name" value="Protein kinase-like (PK-like)"/>
    <property type="match status" value="1"/>
</dbReference>
<feature type="coiled-coil region" evidence="11">
    <location>
        <begin position="746"/>
        <end position="786"/>
    </location>
</feature>
<evidence type="ECO:0000256" key="11">
    <source>
        <dbReference type="SAM" id="Coils"/>
    </source>
</evidence>
<feature type="compositionally biased region" description="Basic and acidic residues" evidence="12">
    <location>
        <begin position="684"/>
        <end position="727"/>
    </location>
</feature>
<evidence type="ECO:0000313" key="15">
    <source>
        <dbReference type="Proteomes" id="UP000324800"/>
    </source>
</evidence>
<feature type="compositionally biased region" description="Low complexity" evidence="12">
    <location>
        <begin position="668"/>
        <end position="680"/>
    </location>
</feature>
<evidence type="ECO:0000256" key="1">
    <source>
        <dbReference type="ARBA" id="ARBA00010886"/>
    </source>
</evidence>
<dbReference type="OrthoDB" id="248923at2759"/>
<dbReference type="InterPro" id="IPR000719">
    <property type="entry name" value="Prot_kinase_dom"/>
</dbReference>
<comment type="catalytic activity">
    <reaction evidence="9">
        <text>L-seryl-[protein] + ATP = O-phospho-L-seryl-[protein] + ADP + H(+)</text>
        <dbReference type="Rhea" id="RHEA:17989"/>
        <dbReference type="Rhea" id="RHEA-COMP:9863"/>
        <dbReference type="Rhea" id="RHEA-COMP:11604"/>
        <dbReference type="ChEBI" id="CHEBI:15378"/>
        <dbReference type="ChEBI" id="CHEBI:29999"/>
        <dbReference type="ChEBI" id="CHEBI:30616"/>
        <dbReference type="ChEBI" id="CHEBI:83421"/>
        <dbReference type="ChEBI" id="CHEBI:456216"/>
        <dbReference type="EC" id="2.7.11.1"/>
    </reaction>
</comment>
<evidence type="ECO:0000256" key="9">
    <source>
        <dbReference type="ARBA" id="ARBA00048679"/>
    </source>
</evidence>
<comment type="caution">
    <text evidence="14">The sequence shown here is derived from an EMBL/GenBank/DDBJ whole genome shotgun (WGS) entry which is preliminary data.</text>
</comment>
<dbReference type="SMART" id="SM00220">
    <property type="entry name" value="S_TKc"/>
    <property type="match status" value="1"/>
</dbReference>
<dbReference type="PROSITE" id="PS00108">
    <property type="entry name" value="PROTEIN_KINASE_ST"/>
    <property type="match status" value="1"/>
</dbReference>
<dbReference type="Gene3D" id="1.10.510.10">
    <property type="entry name" value="Transferase(Phosphotransferase) domain 1"/>
    <property type="match status" value="1"/>
</dbReference>
<feature type="compositionally biased region" description="Basic and acidic residues" evidence="12">
    <location>
        <begin position="605"/>
        <end position="657"/>
    </location>
</feature>
<feature type="compositionally biased region" description="Low complexity" evidence="12">
    <location>
        <begin position="552"/>
        <end position="580"/>
    </location>
</feature>
<evidence type="ECO:0000256" key="8">
    <source>
        <dbReference type="ARBA" id="ARBA00047899"/>
    </source>
</evidence>
<feature type="compositionally biased region" description="Polar residues" evidence="12">
    <location>
        <begin position="357"/>
        <end position="367"/>
    </location>
</feature>
<gene>
    <name evidence="14" type="ORF">EZS28_007277</name>
</gene>
<dbReference type="GO" id="GO:0005524">
    <property type="term" value="F:ATP binding"/>
    <property type="evidence" value="ECO:0007669"/>
    <property type="project" value="UniProtKB-UniRule"/>
</dbReference>
<evidence type="ECO:0000259" key="13">
    <source>
        <dbReference type="PROSITE" id="PS50011"/>
    </source>
</evidence>
<dbReference type="CDD" id="cd08215">
    <property type="entry name" value="STKc_Nek"/>
    <property type="match status" value="1"/>
</dbReference>
<evidence type="ECO:0000256" key="6">
    <source>
        <dbReference type="ARBA" id="ARBA00022777"/>
    </source>
</evidence>
<feature type="domain" description="Protein kinase" evidence="13">
    <location>
        <begin position="6"/>
        <end position="286"/>
    </location>
</feature>
<dbReference type="InterPro" id="IPR051131">
    <property type="entry name" value="NEK_Ser/Thr_kinase_NIMA"/>
</dbReference>
<dbReference type="PANTHER" id="PTHR44899">
    <property type="entry name" value="CAMK FAMILY PROTEIN KINASE"/>
    <property type="match status" value="1"/>
</dbReference>
<feature type="compositionally biased region" description="Basic and acidic residues" evidence="12">
    <location>
        <begin position="475"/>
        <end position="504"/>
    </location>
</feature>